<protein>
    <submittedName>
        <fullName evidence="4">GNAT family N-acetyltransferase</fullName>
    </submittedName>
</protein>
<dbReference type="InterPro" id="IPR000182">
    <property type="entry name" value="GNAT_dom"/>
</dbReference>
<dbReference type="InterPro" id="IPR016181">
    <property type="entry name" value="Acyl_CoA_acyltransferase"/>
</dbReference>
<evidence type="ECO:0000256" key="1">
    <source>
        <dbReference type="ARBA" id="ARBA00022679"/>
    </source>
</evidence>
<reference evidence="4 5" key="1">
    <citation type="journal article" date="2020" name="New Microbes New Infect">
        <title>Sellimonas caecigallum sp. nov., description and genome sequence of a new member of the Sellimonas genus isolated from the cecum of feral chicken.</title>
        <authorList>
            <person name="Wongkuna S."/>
            <person name="Ghimire S."/>
            <person name="Antony L."/>
            <person name="Chankhamhaengdecha S."/>
            <person name="Janvilisri T."/>
            <person name="Scaria J."/>
        </authorList>
    </citation>
    <scope>NUCLEOTIDE SEQUENCE [LARGE SCALE GENOMIC DNA]</scope>
    <source>
        <strain evidence="4 5">SW451</strain>
    </source>
</reference>
<evidence type="ECO:0000256" key="2">
    <source>
        <dbReference type="ARBA" id="ARBA00023315"/>
    </source>
</evidence>
<feature type="domain" description="N-acetyltransferase" evidence="3">
    <location>
        <begin position="6"/>
        <end position="174"/>
    </location>
</feature>
<evidence type="ECO:0000259" key="3">
    <source>
        <dbReference type="PROSITE" id="PS51186"/>
    </source>
</evidence>
<dbReference type="Proteomes" id="UP000779049">
    <property type="component" value="Unassembled WGS sequence"/>
</dbReference>
<dbReference type="CDD" id="cd04301">
    <property type="entry name" value="NAT_SF"/>
    <property type="match status" value="1"/>
</dbReference>
<dbReference type="PANTHER" id="PTHR43072:SF23">
    <property type="entry name" value="UPF0039 PROTEIN C11D3.02C"/>
    <property type="match status" value="1"/>
</dbReference>
<sequence>MYTNNLIIRPAVPGDAKDLISIYAPYVKETAVTFEYDVPDIPEFQRRIKQTLNRYPYLVAEEGETIVGYAYAGPFHTRAAYDWSCEISIYLKKDRRRQGLGKTLYKTLESVLAAQNILNVYACIAAPKEEDPYLTEDSMRFHSHMGFRLTGRFISCGYKFSRWYDMVWMEKQIGPHQTSQPPVRSFDEVKDFFF</sequence>
<dbReference type="EMBL" id="VIRV01000016">
    <property type="protein sequence ID" value="MBY0759434.1"/>
    <property type="molecule type" value="Genomic_DNA"/>
</dbReference>
<evidence type="ECO:0000313" key="5">
    <source>
        <dbReference type="Proteomes" id="UP000779049"/>
    </source>
</evidence>
<dbReference type="SUPFAM" id="SSF55729">
    <property type="entry name" value="Acyl-CoA N-acyltransferases (Nat)"/>
    <property type="match status" value="1"/>
</dbReference>
<accession>A0ABS7L965</accession>
<dbReference type="Gene3D" id="3.40.630.30">
    <property type="match status" value="1"/>
</dbReference>
<keyword evidence="2" id="KW-0012">Acyltransferase</keyword>
<gene>
    <name evidence="4" type="ORF">FLB61_10115</name>
</gene>
<organism evidence="4 5">
    <name type="scientific">Sellimonas caecigallum</name>
    <dbReference type="NCBI Taxonomy" id="2592333"/>
    <lineage>
        <taxon>Bacteria</taxon>
        <taxon>Bacillati</taxon>
        <taxon>Bacillota</taxon>
        <taxon>Clostridia</taxon>
        <taxon>Lachnospirales</taxon>
        <taxon>Lachnospiraceae</taxon>
        <taxon>Sellimonas</taxon>
    </lineage>
</organism>
<dbReference type="Pfam" id="PF13420">
    <property type="entry name" value="Acetyltransf_4"/>
    <property type="match status" value="1"/>
</dbReference>
<name>A0ABS7L965_9FIRM</name>
<keyword evidence="1" id="KW-0808">Transferase</keyword>
<evidence type="ECO:0000313" key="4">
    <source>
        <dbReference type="EMBL" id="MBY0759434.1"/>
    </source>
</evidence>
<dbReference type="PANTHER" id="PTHR43072">
    <property type="entry name" value="N-ACETYLTRANSFERASE"/>
    <property type="match status" value="1"/>
</dbReference>
<keyword evidence="5" id="KW-1185">Reference proteome</keyword>
<comment type="caution">
    <text evidence="4">The sequence shown here is derived from an EMBL/GenBank/DDBJ whole genome shotgun (WGS) entry which is preliminary data.</text>
</comment>
<proteinExistence type="predicted"/>
<dbReference type="PROSITE" id="PS51186">
    <property type="entry name" value="GNAT"/>
    <property type="match status" value="1"/>
</dbReference>
<dbReference type="RefSeq" id="WP_087200518.1">
    <property type="nucleotide sequence ID" value="NZ_CP173660.1"/>
</dbReference>